<name>A0AAD5LP12_PYTIN</name>
<proteinExistence type="predicted"/>
<reference evidence="6" key="1">
    <citation type="submission" date="2021-12" db="EMBL/GenBank/DDBJ databases">
        <title>Prjna785345.</title>
        <authorList>
            <person name="Rujirawat T."/>
            <person name="Krajaejun T."/>
        </authorList>
    </citation>
    <scope>NUCLEOTIDE SEQUENCE</scope>
    <source>
        <strain evidence="6">Pi057C3</strain>
    </source>
</reference>
<dbReference type="InterPro" id="IPR037129">
    <property type="entry name" value="XPA_sf"/>
</dbReference>
<dbReference type="PANTHER" id="PTHR10142">
    <property type="entry name" value="DNA REPAIR PROTEIN COMPLEMENTING XP-A CELLS"/>
    <property type="match status" value="1"/>
</dbReference>
<accession>A0AAD5LP12</accession>
<evidence type="ECO:0000259" key="5">
    <source>
        <dbReference type="Pfam" id="PF05181"/>
    </source>
</evidence>
<keyword evidence="7" id="KW-1185">Reference proteome</keyword>
<comment type="subcellular location">
    <subcellularLocation>
        <location evidence="1">Nucleus</location>
    </subcellularLocation>
</comment>
<organism evidence="6 7">
    <name type="scientific">Pythium insidiosum</name>
    <name type="common">Pythiosis disease agent</name>
    <dbReference type="NCBI Taxonomy" id="114742"/>
    <lineage>
        <taxon>Eukaryota</taxon>
        <taxon>Sar</taxon>
        <taxon>Stramenopiles</taxon>
        <taxon>Oomycota</taxon>
        <taxon>Peronosporomycetes</taxon>
        <taxon>Pythiales</taxon>
        <taxon>Pythiaceae</taxon>
        <taxon>Pythium</taxon>
    </lineage>
</organism>
<evidence type="ECO:0000256" key="2">
    <source>
        <dbReference type="ARBA" id="ARBA00022833"/>
    </source>
</evidence>
<dbReference type="Proteomes" id="UP001209570">
    <property type="component" value="Unassembled WGS sequence"/>
</dbReference>
<dbReference type="SUPFAM" id="SSF46955">
    <property type="entry name" value="Putative DNA-binding domain"/>
    <property type="match status" value="1"/>
</dbReference>
<protein>
    <recommendedName>
        <fullName evidence="5">XPA C-terminal domain-containing protein</fullName>
    </recommendedName>
</protein>
<dbReference type="GO" id="GO:0070914">
    <property type="term" value="P:UV-damage excision repair"/>
    <property type="evidence" value="ECO:0007669"/>
    <property type="project" value="TreeGrafter"/>
</dbReference>
<dbReference type="GO" id="GO:0003684">
    <property type="term" value="F:damaged DNA binding"/>
    <property type="evidence" value="ECO:0007669"/>
    <property type="project" value="InterPro"/>
</dbReference>
<feature type="domain" description="XPA C-terminal" evidence="5">
    <location>
        <begin position="63"/>
        <end position="106"/>
    </location>
</feature>
<comment type="caution">
    <text evidence="6">The sequence shown here is derived from an EMBL/GenBank/DDBJ whole genome shotgun (WGS) entry which is preliminary data.</text>
</comment>
<evidence type="ECO:0000313" key="7">
    <source>
        <dbReference type="Proteomes" id="UP001209570"/>
    </source>
</evidence>
<dbReference type="InterPro" id="IPR022656">
    <property type="entry name" value="XPA_C"/>
</dbReference>
<evidence type="ECO:0000256" key="4">
    <source>
        <dbReference type="SAM" id="MobiDB-lite"/>
    </source>
</evidence>
<evidence type="ECO:0000256" key="3">
    <source>
        <dbReference type="ARBA" id="ARBA00023242"/>
    </source>
</evidence>
<dbReference type="InterPro" id="IPR009061">
    <property type="entry name" value="DNA-bd_dom_put_sf"/>
</dbReference>
<keyword evidence="3" id="KW-0539">Nucleus</keyword>
<dbReference type="GO" id="GO:0000715">
    <property type="term" value="P:nucleotide-excision repair, DNA damage recognition"/>
    <property type="evidence" value="ECO:0007669"/>
    <property type="project" value="TreeGrafter"/>
</dbReference>
<dbReference type="GO" id="GO:1901255">
    <property type="term" value="P:nucleotide-excision repair involved in interstrand cross-link repair"/>
    <property type="evidence" value="ECO:0007669"/>
    <property type="project" value="TreeGrafter"/>
</dbReference>
<dbReference type="GO" id="GO:0000110">
    <property type="term" value="C:nucleotide-excision repair factor 1 complex"/>
    <property type="evidence" value="ECO:0007669"/>
    <property type="project" value="TreeGrafter"/>
</dbReference>
<feature type="compositionally biased region" description="Polar residues" evidence="4">
    <location>
        <begin position="161"/>
        <end position="172"/>
    </location>
</feature>
<keyword evidence="2" id="KW-0862">Zinc</keyword>
<dbReference type="PANTHER" id="PTHR10142:SF0">
    <property type="entry name" value="DNA REPAIR PROTEIN COMPLEMENTING XP-A CELLS"/>
    <property type="match status" value="1"/>
</dbReference>
<evidence type="ECO:0000256" key="1">
    <source>
        <dbReference type="ARBA" id="ARBA00004123"/>
    </source>
</evidence>
<dbReference type="GO" id="GO:0006284">
    <property type="term" value="P:base-excision repair"/>
    <property type="evidence" value="ECO:0007669"/>
    <property type="project" value="TreeGrafter"/>
</dbReference>
<evidence type="ECO:0000313" key="6">
    <source>
        <dbReference type="EMBL" id="KAJ0407698.1"/>
    </source>
</evidence>
<dbReference type="EMBL" id="JAKCXM010000018">
    <property type="protein sequence ID" value="KAJ0407698.1"/>
    <property type="molecule type" value="Genomic_DNA"/>
</dbReference>
<dbReference type="Gene3D" id="3.90.530.10">
    <property type="entry name" value="XPA C-terminal domain"/>
    <property type="match status" value="1"/>
</dbReference>
<dbReference type="AlphaFoldDB" id="A0AAD5LP12"/>
<dbReference type="InterPro" id="IPR000465">
    <property type="entry name" value="XPA/RAD14"/>
</dbReference>
<feature type="region of interest" description="Disordered" evidence="4">
    <location>
        <begin position="149"/>
        <end position="176"/>
    </location>
</feature>
<sequence>MAPSISIARVAQSVAPERATLPRGRCSECEAEDQPLDGILSEYFRLQVCLTCKQDRNLRYGWYELISKSKAKEDYALPESFFHGLPFYPKTNPRHESFAPLKLYLKRTMMDEALRLYGDDANLQRTKETRKRKAYDRAAQRTRKLLKQTKAQLASGDMAQPQAQAGTSSSGLDSKPLVPLVVDQDHQHQFATEHYDEEANSWVKQCSCGMRVHFEKW</sequence>
<gene>
    <name evidence="6" type="ORF">P43SY_009035</name>
</gene>
<dbReference type="Pfam" id="PF05181">
    <property type="entry name" value="XPA_C"/>
    <property type="match status" value="1"/>
</dbReference>